<dbReference type="Proteomes" id="UP000678393">
    <property type="component" value="Unassembled WGS sequence"/>
</dbReference>
<evidence type="ECO:0000313" key="3">
    <source>
        <dbReference type="Proteomes" id="UP000678393"/>
    </source>
</evidence>
<reference evidence="2" key="1">
    <citation type="submission" date="2021-04" db="EMBL/GenBank/DDBJ databases">
        <authorList>
            <consortium name="Molecular Ecology Group"/>
        </authorList>
    </citation>
    <scope>NUCLEOTIDE SEQUENCE</scope>
</reference>
<feature type="region of interest" description="Disordered" evidence="1">
    <location>
        <begin position="1"/>
        <end position="22"/>
    </location>
</feature>
<sequence>MAFSSTSSYNHSKAMYPARPPSSLGVSWGSSVQISGISGNMKSHSYGDGVMLGEGYSGIPRTSERFEDVYTSVARRQDRGHRVETALEHDRYSHRPQNEITGKHPASSRAAQGAGSSGRFHGFDNPAYVSDVHSGTLGEITTRPPSTSLDMRSAWQRLYGNSLDPAVSSQRSTLDYALYPGRTITFEDAAKQHD</sequence>
<evidence type="ECO:0000256" key="1">
    <source>
        <dbReference type="SAM" id="MobiDB-lite"/>
    </source>
</evidence>
<organism evidence="2 3">
    <name type="scientific">Candidula unifasciata</name>
    <dbReference type="NCBI Taxonomy" id="100452"/>
    <lineage>
        <taxon>Eukaryota</taxon>
        <taxon>Metazoa</taxon>
        <taxon>Spiralia</taxon>
        <taxon>Lophotrochozoa</taxon>
        <taxon>Mollusca</taxon>
        <taxon>Gastropoda</taxon>
        <taxon>Heterobranchia</taxon>
        <taxon>Euthyneura</taxon>
        <taxon>Panpulmonata</taxon>
        <taxon>Eupulmonata</taxon>
        <taxon>Stylommatophora</taxon>
        <taxon>Helicina</taxon>
        <taxon>Helicoidea</taxon>
        <taxon>Geomitridae</taxon>
        <taxon>Candidula</taxon>
    </lineage>
</organism>
<dbReference type="EMBL" id="CAJHNH020004190">
    <property type="protein sequence ID" value="CAG5130673.1"/>
    <property type="molecule type" value="Genomic_DNA"/>
</dbReference>
<name>A0A8S3ZMD2_9EUPU</name>
<proteinExistence type="predicted"/>
<feature type="non-terminal residue" evidence="2">
    <location>
        <position position="194"/>
    </location>
</feature>
<feature type="compositionally biased region" description="Polar residues" evidence="1">
    <location>
        <begin position="1"/>
        <end position="11"/>
    </location>
</feature>
<accession>A0A8S3ZMD2</accession>
<comment type="caution">
    <text evidence="2">The sequence shown here is derived from an EMBL/GenBank/DDBJ whole genome shotgun (WGS) entry which is preliminary data.</text>
</comment>
<protein>
    <submittedName>
        <fullName evidence="2">Uncharacterized protein</fullName>
    </submittedName>
</protein>
<dbReference type="AlphaFoldDB" id="A0A8S3ZMD2"/>
<gene>
    <name evidence="2" type="ORF">CUNI_LOCUS16231</name>
</gene>
<keyword evidence="3" id="KW-1185">Reference proteome</keyword>
<feature type="compositionally biased region" description="Low complexity" evidence="1">
    <location>
        <begin position="107"/>
        <end position="117"/>
    </location>
</feature>
<evidence type="ECO:0000313" key="2">
    <source>
        <dbReference type="EMBL" id="CAG5130673.1"/>
    </source>
</evidence>
<feature type="region of interest" description="Disordered" evidence="1">
    <location>
        <begin position="96"/>
        <end position="117"/>
    </location>
</feature>